<name>A0ACC5RCB3_9HYPH</name>
<dbReference type="EMBL" id="JAENHL010000008">
    <property type="protein sequence ID" value="MBK1870126.1"/>
    <property type="molecule type" value="Genomic_DNA"/>
</dbReference>
<sequence length="340" mass="37057">MLFVPVSFVVALLLVLLFAALVRRNDEIRANRPFLALIALCAVQSVLVGLRWGYGLSEVRFILPIAAGLLPPLVYASFRTLIHDDHPRGGLSALAYLAPPLVILLLILTIPWLIDAALIVLYVSYAFAVLSLGRTGPDALDEARFEGALPTFRALQIAALALCASALFDFIVLLDFEWTKGANVAAMVSSANVLGLLLLGLAATVAGRNQPEAEGKVAPEPPPAPASAEDRDVLARIDSLMLTQSLFRDENLNLSRLARRAGIPARRISGAINRLTGLNVSQYVNDHRIREACRLLQETDHAVTAVMFEAGFQTKSNFNREFRRVTGVSPMAWRERSARV</sequence>
<gene>
    <name evidence="1" type="ORF">JHL16_27430</name>
</gene>
<accession>A0ACC5RCB3</accession>
<proteinExistence type="predicted"/>
<reference evidence="1" key="1">
    <citation type="submission" date="2021-01" db="EMBL/GenBank/DDBJ databases">
        <authorList>
            <person name="Sun Q."/>
        </authorList>
    </citation>
    <scope>NUCLEOTIDE SEQUENCE</scope>
    <source>
        <strain evidence="1">YIM B02566</strain>
    </source>
</reference>
<evidence type="ECO:0000313" key="1">
    <source>
        <dbReference type="EMBL" id="MBK1870126.1"/>
    </source>
</evidence>
<evidence type="ECO:0000313" key="2">
    <source>
        <dbReference type="Proteomes" id="UP000616151"/>
    </source>
</evidence>
<protein>
    <submittedName>
        <fullName evidence="1">Helix-turn-helix transcriptional regulator</fullName>
    </submittedName>
</protein>
<comment type="caution">
    <text evidence="1">The sequence shown here is derived from an EMBL/GenBank/DDBJ whole genome shotgun (WGS) entry which is preliminary data.</text>
</comment>
<keyword evidence="2" id="KW-1185">Reference proteome</keyword>
<organism evidence="1 2">
    <name type="scientific">Taklimakanibacter albus</name>
    <dbReference type="NCBI Taxonomy" id="2800327"/>
    <lineage>
        <taxon>Bacteria</taxon>
        <taxon>Pseudomonadati</taxon>
        <taxon>Pseudomonadota</taxon>
        <taxon>Alphaproteobacteria</taxon>
        <taxon>Hyphomicrobiales</taxon>
        <taxon>Aestuariivirgaceae</taxon>
        <taxon>Taklimakanibacter</taxon>
    </lineage>
</organism>
<dbReference type="Proteomes" id="UP000616151">
    <property type="component" value="Unassembled WGS sequence"/>
</dbReference>